<reference evidence="2" key="1">
    <citation type="submission" date="2019-07" db="EMBL/GenBank/DDBJ databases">
        <authorList>
            <person name="Ashton P.M."/>
            <person name="Dallman T."/>
            <person name="Nair S."/>
            <person name="De Pinna E."/>
            <person name="Peters T."/>
            <person name="Grant K."/>
        </authorList>
    </citation>
    <scope>NUCLEOTIDE SEQUENCE [LARGE SCALE GENOMIC DNA]</scope>
    <source>
        <strain evidence="2">674345</strain>
    </source>
</reference>
<feature type="compositionally biased region" description="Basic and acidic residues" evidence="1">
    <location>
        <begin position="89"/>
        <end position="99"/>
    </location>
</feature>
<dbReference type="EMBL" id="AAILSW010000001">
    <property type="protein sequence ID" value="ECF6072628.1"/>
    <property type="molecule type" value="Genomic_DNA"/>
</dbReference>
<organism evidence="2">
    <name type="scientific">Salmonella houtenae</name>
    <dbReference type="NCBI Taxonomy" id="59205"/>
    <lineage>
        <taxon>Bacteria</taxon>
        <taxon>Pseudomonadati</taxon>
        <taxon>Pseudomonadota</taxon>
        <taxon>Gammaproteobacteria</taxon>
        <taxon>Enterobacterales</taxon>
        <taxon>Enterobacteriaceae</taxon>
        <taxon>Salmonella</taxon>
    </lineage>
</organism>
<dbReference type="Pfam" id="PF03433">
    <property type="entry name" value="EspA"/>
    <property type="match status" value="1"/>
</dbReference>
<accession>A0A5Y2S7X0</accession>
<dbReference type="InterPro" id="IPR005095">
    <property type="entry name" value="EspA"/>
</dbReference>
<name>A0A5Y2S7X0_SALHO</name>
<proteinExistence type="predicted"/>
<dbReference type="Proteomes" id="UP000839836">
    <property type="component" value="Unassembled WGS sequence"/>
</dbReference>
<dbReference type="AlphaFoldDB" id="A0A5Y2S7X0"/>
<gene>
    <name evidence="2" type="primary">sseB</name>
    <name evidence="2" type="ORF">FNH47_00870</name>
</gene>
<dbReference type="SUPFAM" id="SSF116927">
    <property type="entry name" value="EspA/CesA-like"/>
    <property type="match status" value="1"/>
</dbReference>
<sequence length="197" mass="21937">MSSGNIFLGNQSHITVRNNFGISNFDTGGQDDLSQKNPFAEGYDVLTFLLMVIQAIANEKFIEIQKNSERARNSQEKSNEMDEAIAKAAQEKDPKTREKVPEDVIEYMRRYGITVDGMSIDDYMEKFGAPGELDKGGLQAVKAALDNDANRNTDLMSQGQLIIQKMAQQLNAVLTQLTSLIEKWGTISSMIAQKTYS</sequence>
<protein>
    <submittedName>
        <fullName evidence="2">SPI-2 type III secretion system translocon protein SseB</fullName>
    </submittedName>
</protein>
<comment type="caution">
    <text evidence="2">The sequence shown here is derived from an EMBL/GenBank/DDBJ whole genome shotgun (WGS) entry which is preliminary data.</text>
</comment>
<evidence type="ECO:0000256" key="1">
    <source>
        <dbReference type="SAM" id="MobiDB-lite"/>
    </source>
</evidence>
<feature type="compositionally biased region" description="Basic and acidic residues" evidence="1">
    <location>
        <begin position="67"/>
        <end position="80"/>
    </location>
</feature>
<dbReference type="InterPro" id="IPR035074">
    <property type="entry name" value="EspA/CesA-like"/>
</dbReference>
<feature type="region of interest" description="Disordered" evidence="1">
    <location>
        <begin position="67"/>
        <end position="99"/>
    </location>
</feature>
<evidence type="ECO:0000313" key="2">
    <source>
        <dbReference type="EMBL" id="ECF6072628.1"/>
    </source>
</evidence>
<dbReference type="NCBIfam" id="NF011891">
    <property type="entry name" value="PRK15364.1"/>
    <property type="match status" value="1"/>
</dbReference>